<dbReference type="InterPro" id="IPR003661">
    <property type="entry name" value="HisK_dim/P_dom"/>
</dbReference>
<feature type="domain" description="Histidine kinase" evidence="9">
    <location>
        <begin position="222"/>
        <end position="423"/>
    </location>
</feature>
<feature type="transmembrane region" description="Helical" evidence="8">
    <location>
        <begin position="18"/>
        <end position="41"/>
    </location>
</feature>
<dbReference type="Pfam" id="PF00512">
    <property type="entry name" value="HisKA"/>
    <property type="match status" value="1"/>
</dbReference>
<comment type="caution">
    <text evidence="10">The sequence shown here is derived from an EMBL/GenBank/DDBJ whole genome shotgun (WGS) entry which is preliminary data.</text>
</comment>
<dbReference type="EC" id="2.7.13.3" evidence="3"/>
<dbReference type="InterPro" id="IPR050736">
    <property type="entry name" value="Sensor_HK_Regulatory"/>
</dbReference>
<dbReference type="SMART" id="SM00387">
    <property type="entry name" value="HATPase_c"/>
    <property type="match status" value="1"/>
</dbReference>
<dbReference type="InterPro" id="IPR004358">
    <property type="entry name" value="Sig_transdc_His_kin-like_C"/>
</dbReference>
<reference evidence="10 11" key="1">
    <citation type="submission" date="2018-03" db="EMBL/GenBank/DDBJ databases">
        <title>Genomic Encyclopedia of Archaeal and Bacterial Type Strains, Phase II (KMG-II): from individual species to whole genera.</title>
        <authorList>
            <person name="Goeker M."/>
        </authorList>
    </citation>
    <scope>NUCLEOTIDE SEQUENCE [LARGE SCALE GENOMIC DNA]</scope>
    <source>
        <strain evidence="10 11">DSM 44720</strain>
    </source>
</reference>
<evidence type="ECO:0000256" key="3">
    <source>
        <dbReference type="ARBA" id="ARBA00012438"/>
    </source>
</evidence>
<evidence type="ECO:0000259" key="9">
    <source>
        <dbReference type="PROSITE" id="PS50109"/>
    </source>
</evidence>
<dbReference type="Pfam" id="PF02518">
    <property type="entry name" value="HATPase_c"/>
    <property type="match status" value="1"/>
</dbReference>
<keyword evidence="8" id="KW-0812">Transmembrane</keyword>
<evidence type="ECO:0000256" key="2">
    <source>
        <dbReference type="ARBA" id="ARBA00004236"/>
    </source>
</evidence>
<protein>
    <recommendedName>
        <fullName evidence="3">histidine kinase</fullName>
        <ecNumber evidence="3">2.7.13.3</ecNumber>
    </recommendedName>
</protein>
<dbReference type="InterPro" id="IPR005467">
    <property type="entry name" value="His_kinase_dom"/>
</dbReference>
<dbReference type="Proteomes" id="UP000239494">
    <property type="component" value="Unassembled WGS sequence"/>
</dbReference>
<evidence type="ECO:0000256" key="4">
    <source>
        <dbReference type="ARBA" id="ARBA00022553"/>
    </source>
</evidence>
<dbReference type="InterPro" id="IPR036097">
    <property type="entry name" value="HisK_dim/P_sf"/>
</dbReference>
<dbReference type="PANTHER" id="PTHR43711:SF1">
    <property type="entry name" value="HISTIDINE KINASE 1"/>
    <property type="match status" value="1"/>
</dbReference>
<dbReference type="PANTHER" id="PTHR43711">
    <property type="entry name" value="TWO-COMPONENT HISTIDINE KINASE"/>
    <property type="match status" value="1"/>
</dbReference>
<keyword evidence="6" id="KW-0418">Kinase</keyword>
<keyword evidence="5" id="KW-0808">Transferase</keyword>
<proteinExistence type="predicted"/>
<accession>A0A2T0SMA8</accession>
<keyword evidence="11" id="KW-1185">Reference proteome</keyword>
<name>A0A2T0SMA8_9PSEU</name>
<dbReference type="GO" id="GO:0000155">
    <property type="term" value="F:phosphorelay sensor kinase activity"/>
    <property type="evidence" value="ECO:0007669"/>
    <property type="project" value="InterPro"/>
</dbReference>
<dbReference type="RefSeq" id="WP_106194616.1">
    <property type="nucleotide sequence ID" value="NZ_PVTF01000016.1"/>
</dbReference>
<dbReference type="SUPFAM" id="SSF55874">
    <property type="entry name" value="ATPase domain of HSP90 chaperone/DNA topoisomerase II/histidine kinase"/>
    <property type="match status" value="1"/>
</dbReference>
<comment type="subcellular location">
    <subcellularLocation>
        <location evidence="2">Cell membrane</location>
    </subcellularLocation>
</comment>
<evidence type="ECO:0000313" key="11">
    <source>
        <dbReference type="Proteomes" id="UP000239494"/>
    </source>
</evidence>
<evidence type="ECO:0000256" key="1">
    <source>
        <dbReference type="ARBA" id="ARBA00000085"/>
    </source>
</evidence>
<gene>
    <name evidence="10" type="ORF">CLV43_11620</name>
</gene>
<dbReference type="Gene3D" id="3.30.565.10">
    <property type="entry name" value="Histidine kinase-like ATPase, C-terminal domain"/>
    <property type="match status" value="1"/>
</dbReference>
<dbReference type="GO" id="GO:0005886">
    <property type="term" value="C:plasma membrane"/>
    <property type="evidence" value="ECO:0007669"/>
    <property type="project" value="UniProtKB-SubCell"/>
</dbReference>
<evidence type="ECO:0000256" key="8">
    <source>
        <dbReference type="SAM" id="Phobius"/>
    </source>
</evidence>
<dbReference type="SUPFAM" id="SSF47384">
    <property type="entry name" value="Homodimeric domain of signal transducing histidine kinase"/>
    <property type="match status" value="1"/>
</dbReference>
<keyword evidence="7" id="KW-0902">Two-component regulatory system</keyword>
<dbReference type="AlphaFoldDB" id="A0A2T0SMA8"/>
<evidence type="ECO:0000313" key="10">
    <source>
        <dbReference type="EMBL" id="PRY34513.1"/>
    </source>
</evidence>
<dbReference type="PRINTS" id="PR00344">
    <property type="entry name" value="BCTRLSENSOR"/>
</dbReference>
<evidence type="ECO:0000256" key="5">
    <source>
        <dbReference type="ARBA" id="ARBA00022679"/>
    </source>
</evidence>
<dbReference type="EMBL" id="PVTF01000016">
    <property type="protein sequence ID" value="PRY34513.1"/>
    <property type="molecule type" value="Genomic_DNA"/>
</dbReference>
<dbReference type="Gene3D" id="1.10.287.130">
    <property type="match status" value="1"/>
</dbReference>
<comment type="catalytic activity">
    <reaction evidence="1">
        <text>ATP + protein L-histidine = ADP + protein N-phospho-L-histidine.</text>
        <dbReference type="EC" id="2.7.13.3"/>
    </reaction>
</comment>
<evidence type="ECO:0000256" key="6">
    <source>
        <dbReference type="ARBA" id="ARBA00022777"/>
    </source>
</evidence>
<dbReference type="PROSITE" id="PS50109">
    <property type="entry name" value="HIS_KIN"/>
    <property type="match status" value="1"/>
</dbReference>
<evidence type="ECO:0000256" key="7">
    <source>
        <dbReference type="ARBA" id="ARBA00023012"/>
    </source>
</evidence>
<dbReference type="CDD" id="cd00082">
    <property type="entry name" value="HisKA"/>
    <property type="match status" value="1"/>
</dbReference>
<organism evidence="10 11">
    <name type="scientific">Umezawaea tangerina</name>
    <dbReference type="NCBI Taxonomy" id="84725"/>
    <lineage>
        <taxon>Bacteria</taxon>
        <taxon>Bacillati</taxon>
        <taxon>Actinomycetota</taxon>
        <taxon>Actinomycetes</taxon>
        <taxon>Pseudonocardiales</taxon>
        <taxon>Pseudonocardiaceae</taxon>
        <taxon>Umezawaea</taxon>
    </lineage>
</organism>
<keyword evidence="8" id="KW-1133">Transmembrane helix</keyword>
<keyword evidence="8" id="KW-0472">Membrane</keyword>
<sequence>MTTAWQSTTAKRLRRVRWVLTVLFTATTAICIGTLATIALVNDERSRAQALDIELDRQVAGLSRVVYYDGDGNLHLEPLDVDALVSRTTLLHVWVRDNGTWVSRYSREVDNAKSAEKQELALVEQVRDLQYAVLGDGVTPRGDRLRLAAAPVWNTTNQVAAYVVVAGDPAPGVAEHREYVMWTFWGCLAMLVLAAGAGHMLSYIGTRPAVRALEQEERFLAEAAHELRTPLATLRLIAEAGANDPARASASAAQVVGLVDRMAQLVTGLLARARVRNGTRQMEWLPLRLDQLVEEVVGEQLDDGRTVDVDLHPTIVEGDPVLLSQALRNLVDNAVKHGAQEDGRVRVEVKVAGGTVTVSDRGPGIDLADRDRVFDQWVTGSSTGTGIGLAIVRWVADLHRGSAKVVDSPLGGTTIELALPEVVA</sequence>
<dbReference type="SMART" id="SM00388">
    <property type="entry name" value="HisKA"/>
    <property type="match status" value="1"/>
</dbReference>
<dbReference type="InterPro" id="IPR003594">
    <property type="entry name" value="HATPase_dom"/>
</dbReference>
<dbReference type="InterPro" id="IPR036890">
    <property type="entry name" value="HATPase_C_sf"/>
</dbReference>
<keyword evidence="4" id="KW-0597">Phosphoprotein</keyword>
<dbReference type="OrthoDB" id="5012372at2"/>